<dbReference type="Proteomes" id="UP001237595">
    <property type="component" value="Unassembled WGS sequence"/>
</dbReference>
<feature type="compositionally biased region" description="Basic and acidic residues" evidence="1">
    <location>
        <begin position="15"/>
        <end position="25"/>
    </location>
</feature>
<feature type="region of interest" description="Disordered" evidence="1">
    <location>
        <begin position="1"/>
        <end position="25"/>
    </location>
</feature>
<sequence>MSSPTGEQGSTSGAERAEQRRAPEQGREWAVSHARSSSRDANWLAFGGWMLILVGAFNLIAGLAALFRPDYYVVGAGELLIFDFGVWGWVWLAVGLVQVLAGAGCLSGQAWARIAGIGLAGLAAIAHVAFLAAFPVWELMLIALSVLVIYALVVPDKDATA</sequence>
<evidence type="ECO:0000256" key="1">
    <source>
        <dbReference type="SAM" id="MobiDB-lite"/>
    </source>
</evidence>
<keyword evidence="2" id="KW-0812">Transmembrane</keyword>
<keyword evidence="2" id="KW-1133">Transmembrane helix</keyword>
<evidence type="ECO:0000313" key="5">
    <source>
        <dbReference type="Proteomes" id="UP001237595"/>
    </source>
</evidence>
<dbReference type="InterPro" id="IPR055568">
    <property type="entry name" value="DUF7144"/>
</dbReference>
<proteinExistence type="predicted"/>
<evidence type="ECO:0000313" key="4">
    <source>
        <dbReference type="EMBL" id="MDI2032508.1"/>
    </source>
</evidence>
<evidence type="ECO:0000256" key="2">
    <source>
        <dbReference type="SAM" id="Phobius"/>
    </source>
</evidence>
<dbReference type="EMBL" id="JASAOF010000030">
    <property type="protein sequence ID" value="MDI2032508.1"/>
    <property type="molecule type" value="Genomic_DNA"/>
</dbReference>
<feature type="domain" description="DUF7144" evidence="3">
    <location>
        <begin position="43"/>
        <end position="155"/>
    </location>
</feature>
<protein>
    <recommendedName>
        <fullName evidence="3">DUF7144 domain-containing protein</fullName>
    </recommendedName>
</protein>
<feature type="compositionally biased region" description="Polar residues" evidence="1">
    <location>
        <begin position="1"/>
        <end position="13"/>
    </location>
</feature>
<feature type="transmembrane region" description="Helical" evidence="2">
    <location>
        <begin position="43"/>
        <end position="67"/>
    </location>
</feature>
<dbReference type="Pfam" id="PF23636">
    <property type="entry name" value="DUF7144"/>
    <property type="match status" value="1"/>
</dbReference>
<organism evidence="4 5">
    <name type="scientific">Saccharopolyspora ipomoeae</name>
    <dbReference type="NCBI Taxonomy" id="3042027"/>
    <lineage>
        <taxon>Bacteria</taxon>
        <taxon>Bacillati</taxon>
        <taxon>Actinomycetota</taxon>
        <taxon>Actinomycetes</taxon>
        <taxon>Pseudonocardiales</taxon>
        <taxon>Pseudonocardiaceae</taxon>
        <taxon>Saccharopolyspora</taxon>
    </lineage>
</organism>
<name>A0ABT6PWV9_9PSEU</name>
<accession>A0ABT6PWV9</accession>
<gene>
    <name evidence="4" type="ORF">QFW96_28070</name>
</gene>
<keyword evidence="2" id="KW-0472">Membrane</keyword>
<feature type="transmembrane region" description="Helical" evidence="2">
    <location>
        <begin position="110"/>
        <end position="130"/>
    </location>
</feature>
<feature type="transmembrane region" description="Helical" evidence="2">
    <location>
        <begin position="136"/>
        <end position="154"/>
    </location>
</feature>
<reference evidence="4 5" key="1">
    <citation type="submission" date="2023-04" db="EMBL/GenBank/DDBJ databases">
        <title>Draft genome sequence of Saccharopolyspora sp. TS4A08 isolated from sweet potato rhizospheric soil.</title>
        <authorList>
            <person name="Suksaard P."/>
            <person name="Duangmal K."/>
        </authorList>
    </citation>
    <scope>NUCLEOTIDE SEQUENCE [LARGE SCALE GENOMIC DNA]</scope>
    <source>
        <strain evidence="4 5">TS4A08</strain>
    </source>
</reference>
<dbReference type="RefSeq" id="WP_281458757.1">
    <property type="nucleotide sequence ID" value="NZ_JASAOF010000030.1"/>
</dbReference>
<evidence type="ECO:0000259" key="3">
    <source>
        <dbReference type="Pfam" id="PF23636"/>
    </source>
</evidence>
<feature type="transmembrane region" description="Helical" evidence="2">
    <location>
        <begin position="79"/>
        <end position="103"/>
    </location>
</feature>
<keyword evidence="5" id="KW-1185">Reference proteome</keyword>
<comment type="caution">
    <text evidence="4">The sequence shown here is derived from an EMBL/GenBank/DDBJ whole genome shotgun (WGS) entry which is preliminary data.</text>
</comment>